<evidence type="ECO:0000313" key="2">
    <source>
        <dbReference type="Proteomes" id="UP000189796"/>
    </source>
</evidence>
<gene>
    <name evidence="1" type="ORF">SAMN05443248_0989</name>
</gene>
<accession>A0A1M5II31</accession>
<proteinExistence type="predicted"/>
<evidence type="ECO:0000313" key="1">
    <source>
        <dbReference type="EMBL" id="SHG27921.1"/>
    </source>
</evidence>
<dbReference type="Proteomes" id="UP000189796">
    <property type="component" value="Chromosome I"/>
</dbReference>
<dbReference type="EMBL" id="LT670817">
    <property type="protein sequence ID" value="SHG27921.1"/>
    <property type="molecule type" value="Genomic_DNA"/>
</dbReference>
<name>A0A1M5II31_9BRAD</name>
<protein>
    <submittedName>
        <fullName evidence="1">Uncharacterized protein</fullName>
    </submittedName>
</protein>
<organism evidence="1 2">
    <name type="scientific">Bradyrhizobium erythrophlei</name>
    <dbReference type="NCBI Taxonomy" id="1437360"/>
    <lineage>
        <taxon>Bacteria</taxon>
        <taxon>Pseudomonadati</taxon>
        <taxon>Pseudomonadota</taxon>
        <taxon>Alphaproteobacteria</taxon>
        <taxon>Hyphomicrobiales</taxon>
        <taxon>Nitrobacteraceae</taxon>
        <taxon>Bradyrhizobium</taxon>
    </lineage>
</organism>
<reference evidence="1 2" key="1">
    <citation type="submission" date="2016-11" db="EMBL/GenBank/DDBJ databases">
        <authorList>
            <person name="Jaros S."/>
            <person name="Januszkiewicz K."/>
            <person name="Wedrychowicz H."/>
        </authorList>
    </citation>
    <scope>NUCLEOTIDE SEQUENCE [LARGE SCALE GENOMIC DNA]</scope>
    <source>
        <strain evidence="1 2">GAS138</strain>
    </source>
</reference>
<sequence>MDREFAGSADHEGHRDVVRQIEAIDVVKSIGLRVIPAGLILTSPHPEERALARVSKDGGLHCGHPSRRIAFAMLLRMRLSDVSI</sequence>
<dbReference type="AlphaFoldDB" id="A0A1M5II31"/>